<protein>
    <submittedName>
        <fullName evidence="1">Phosphoribosylglycinamide formyltransferase, chloroplastic-like</fullName>
    </submittedName>
</protein>
<proteinExistence type="predicted"/>
<sequence length="296" mass="32458">MEARSLLSRVSSNITIPAVQNPKKFLSISLVRSQKLVSFRAQNFFAPESVRSCRKLDCVNSVEKVKNIVTDEKNDQKDGIEKKKLAVFVSGGGSNFRSIHEACVGGSVHGDVVVLVTNKHGCGGAEYARDNDIPVISFPKSNDEPNGSSPNDLVAALRKFEVDFILLAGYLKLIPVELIQAYPKSIVNIHPSLLPAFGGKGYYGMKVHKAVIASGARYSGPTIHFVDEHYDTGRILAQKAVPVLWDDTAEVLAARVLREEHRLYVDVVAALCEERVIGREDGVPLIQSKENPDEYS</sequence>
<dbReference type="Proteomes" id="UP001164539">
    <property type="component" value="Chromosome 13"/>
</dbReference>
<organism evidence="1 2">
    <name type="scientific">Melia azedarach</name>
    <name type="common">Chinaberry tree</name>
    <dbReference type="NCBI Taxonomy" id="155640"/>
    <lineage>
        <taxon>Eukaryota</taxon>
        <taxon>Viridiplantae</taxon>
        <taxon>Streptophyta</taxon>
        <taxon>Embryophyta</taxon>
        <taxon>Tracheophyta</taxon>
        <taxon>Spermatophyta</taxon>
        <taxon>Magnoliopsida</taxon>
        <taxon>eudicotyledons</taxon>
        <taxon>Gunneridae</taxon>
        <taxon>Pentapetalae</taxon>
        <taxon>rosids</taxon>
        <taxon>malvids</taxon>
        <taxon>Sapindales</taxon>
        <taxon>Meliaceae</taxon>
        <taxon>Melia</taxon>
    </lineage>
</organism>
<comment type="caution">
    <text evidence="1">The sequence shown here is derived from an EMBL/GenBank/DDBJ whole genome shotgun (WGS) entry which is preliminary data.</text>
</comment>
<dbReference type="EMBL" id="CM051406">
    <property type="protein sequence ID" value="KAJ4704015.1"/>
    <property type="molecule type" value="Genomic_DNA"/>
</dbReference>
<evidence type="ECO:0000313" key="1">
    <source>
        <dbReference type="EMBL" id="KAJ4704015.1"/>
    </source>
</evidence>
<keyword evidence="2" id="KW-1185">Reference proteome</keyword>
<accession>A0ACC1WXV7</accession>
<name>A0ACC1WXV7_MELAZ</name>
<evidence type="ECO:0000313" key="2">
    <source>
        <dbReference type="Proteomes" id="UP001164539"/>
    </source>
</evidence>
<gene>
    <name evidence="1" type="ORF">OWV82_023837</name>
</gene>
<reference evidence="1 2" key="1">
    <citation type="journal article" date="2023" name="Science">
        <title>Complex scaffold remodeling in plant triterpene biosynthesis.</title>
        <authorList>
            <person name="De La Pena R."/>
            <person name="Hodgson H."/>
            <person name="Liu J.C."/>
            <person name="Stephenson M.J."/>
            <person name="Martin A.C."/>
            <person name="Owen C."/>
            <person name="Harkess A."/>
            <person name="Leebens-Mack J."/>
            <person name="Jimenez L.E."/>
            <person name="Osbourn A."/>
            <person name="Sattely E.S."/>
        </authorList>
    </citation>
    <scope>NUCLEOTIDE SEQUENCE [LARGE SCALE GENOMIC DNA]</scope>
    <source>
        <strain evidence="2">cv. JPN11</strain>
        <tissue evidence="1">Leaf</tissue>
    </source>
</reference>